<dbReference type="EMBL" id="JACQPB010000027">
    <property type="protein sequence ID" value="MBI4210304.1"/>
    <property type="molecule type" value="Genomic_DNA"/>
</dbReference>
<evidence type="ECO:0000313" key="9">
    <source>
        <dbReference type="Proteomes" id="UP000732298"/>
    </source>
</evidence>
<evidence type="ECO:0000256" key="5">
    <source>
        <dbReference type="ARBA" id="ARBA00022679"/>
    </source>
</evidence>
<keyword evidence="5 8" id="KW-0808">Transferase</keyword>
<evidence type="ECO:0000313" key="8">
    <source>
        <dbReference type="EMBL" id="MBI4210304.1"/>
    </source>
</evidence>
<dbReference type="AlphaFoldDB" id="A0A8T3YID7"/>
<dbReference type="Pfam" id="PF00885">
    <property type="entry name" value="DMRL_synthase"/>
    <property type="match status" value="1"/>
</dbReference>
<dbReference type="GO" id="GO:0009349">
    <property type="term" value="C:riboflavin synthase complex"/>
    <property type="evidence" value="ECO:0007669"/>
    <property type="project" value="UniProtKB-UniRule"/>
</dbReference>
<dbReference type="SUPFAM" id="SSF52121">
    <property type="entry name" value="Lumazine synthase"/>
    <property type="match status" value="1"/>
</dbReference>
<dbReference type="InterPro" id="IPR036467">
    <property type="entry name" value="LS/RS_sf"/>
</dbReference>
<dbReference type="NCBIfam" id="TIGR00114">
    <property type="entry name" value="lumazine-synth"/>
    <property type="match status" value="1"/>
</dbReference>
<dbReference type="Proteomes" id="UP000732298">
    <property type="component" value="Unassembled WGS sequence"/>
</dbReference>
<dbReference type="InterPro" id="IPR034964">
    <property type="entry name" value="LS"/>
</dbReference>
<organism evidence="8 9">
    <name type="scientific">Candidatus Iainarchaeum sp</name>
    <dbReference type="NCBI Taxonomy" id="3101447"/>
    <lineage>
        <taxon>Archaea</taxon>
        <taxon>Candidatus Iainarchaeota</taxon>
        <taxon>Candidatus Iainarchaeia</taxon>
        <taxon>Candidatus Iainarchaeales</taxon>
        <taxon>Candidatus Iainarchaeaceae</taxon>
        <taxon>Candidatus Iainarchaeum</taxon>
    </lineage>
</organism>
<evidence type="ECO:0000256" key="1">
    <source>
        <dbReference type="ARBA" id="ARBA00004917"/>
    </source>
</evidence>
<name>A0A8T3YID7_9ARCH</name>
<evidence type="ECO:0000256" key="3">
    <source>
        <dbReference type="ARBA" id="ARBA00012664"/>
    </source>
</evidence>
<evidence type="ECO:0000256" key="4">
    <source>
        <dbReference type="ARBA" id="ARBA00022619"/>
    </source>
</evidence>
<evidence type="ECO:0000256" key="2">
    <source>
        <dbReference type="ARBA" id="ARBA00007424"/>
    </source>
</evidence>
<dbReference type="InterPro" id="IPR002180">
    <property type="entry name" value="LS/RS"/>
</dbReference>
<comment type="pathway">
    <text evidence="1">Cofactor biosynthesis; riboflavin biosynthesis; riboflavin from 2-hydroxy-3-oxobutyl phosphate and 5-amino-6-(D-ribitylamino)uracil: step 1/2.</text>
</comment>
<gene>
    <name evidence="8" type="primary">ribH</name>
    <name evidence="8" type="ORF">HY544_02235</name>
</gene>
<dbReference type="EC" id="2.5.1.78" evidence="3 7"/>
<reference evidence="8" key="1">
    <citation type="submission" date="2020-07" db="EMBL/GenBank/DDBJ databases">
        <title>Huge and variable diversity of episymbiotic CPR bacteria and DPANN archaea in groundwater ecosystems.</title>
        <authorList>
            <person name="He C.Y."/>
            <person name="Keren R."/>
            <person name="Whittaker M."/>
            <person name="Farag I.F."/>
            <person name="Doudna J."/>
            <person name="Cate J.H.D."/>
            <person name="Banfield J.F."/>
        </authorList>
    </citation>
    <scope>NUCLEOTIDE SEQUENCE</scope>
    <source>
        <strain evidence="8">NC_groundwater_1296_Ag_S-0.2um_52_80</strain>
    </source>
</reference>
<sequence length="130" mass="14026">MRIGIVVADFHRQIAREMLLRAQAKARGLGIVEVIAVVKVTGAFDVPLQLKRMLAREDIDGAVVLGAVVQGETSHDEVVAYTVAGSIMRLSLEYNKPVGYGISGPRMGLKQAKARAKEFAERAVVAVARL</sequence>
<proteinExistence type="inferred from homology"/>
<dbReference type="PANTHER" id="PTHR21058">
    <property type="entry name" value="6,7-DIMETHYL-8-RIBITYLLUMAZINE SYNTHASE DMRL SYNTHASE LUMAZINE SYNTHASE"/>
    <property type="match status" value="1"/>
</dbReference>
<dbReference type="GO" id="GO:0000906">
    <property type="term" value="F:6,7-dimethyl-8-ribityllumazine synthase activity"/>
    <property type="evidence" value="ECO:0007669"/>
    <property type="project" value="UniProtKB-UniRule"/>
</dbReference>
<accession>A0A8T3YID7</accession>
<dbReference type="GO" id="GO:0009231">
    <property type="term" value="P:riboflavin biosynthetic process"/>
    <property type="evidence" value="ECO:0007669"/>
    <property type="project" value="UniProtKB-KW"/>
</dbReference>
<evidence type="ECO:0000256" key="7">
    <source>
        <dbReference type="NCBIfam" id="TIGR00114"/>
    </source>
</evidence>
<protein>
    <recommendedName>
        <fullName evidence="3 7">6,7-dimethyl-8-ribityllumazine synthase</fullName>
        <ecNumber evidence="3 7">2.5.1.78</ecNumber>
    </recommendedName>
</protein>
<dbReference type="Gene3D" id="3.40.50.960">
    <property type="entry name" value="Lumazine/riboflavin synthase"/>
    <property type="match status" value="1"/>
</dbReference>
<comment type="caution">
    <text evidence="8">The sequence shown here is derived from an EMBL/GenBank/DDBJ whole genome shotgun (WGS) entry which is preliminary data.</text>
</comment>
<comment type="similarity">
    <text evidence="2">Belongs to the DMRL synthase family.</text>
</comment>
<dbReference type="PANTHER" id="PTHR21058:SF0">
    <property type="entry name" value="6,7-DIMETHYL-8-RIBITYLLUMAZINE SYNTHASE"/>
    <property type="match status" value="1"/>
</dbReference>
<keyword evidence="4" id="KW-0686">Riboflavin biosynthesis</keyword>
<evidence type="ECO:0000256" key="6">
    <source>
        <dbReference type="ARBA" id="ARBA00048785"/>
    </source>
</evidence>
<comment type="catalytic activity">
    <reaction evidence="6">
        <text>(2S)-2-hydroxy-3-oxobutyl phosphate + 5-amino-6-(D-ribitylamino)uracil = 6,7-dimethyl-8-(1-D-ribityl)lumazine + phosphate + 2 H2O + H(+)</text>
        <dbReference type="Rhea" id="RHEA:26152"/>
        <dbReference type="ChEBI" id="CHEBI:15377"/>
        <dbReference type="ChEBI" id="CHEBI:15378"/>
        <dbReference type="ChEBI" id="CHEBI:15934"/>
        <dbReference type="ChEBI" id="CHEBI:43474"/>
        <dbReference type="ChEBI" id="CHEBI:58201"/>
        <dbReference type="ChEBI" id="CHEBI:58830"/>
        <dbReference type="EC" id="2.5.1.78"/>
    </reaction>
</comment>